<dbReference type="AlphaFoldDB" id="A0A4Z1K970"/>
<dbReference type="Proteomes" id="UP000297280">
    <property type="component" value="Unassembled WGS sequence"/>
</dbReference>
<sequence>MDDLIEHSLLLTLNEASRDALPDFGSESEGETRFHASPHLGESGEEQAEAEDDSFPSLNELRESIVGTLDASIANFDDLFSRRGVVSQPQLFKLTDDLLGIILGILVEPQLAEPPSTICYQKYAKRSRRNEEFKESVKTIQRLRLVCRRICNVSSPFLIPIVRVELNTQSLARLDMISRHSTIGKGVRTVRVITRCLDRVLANSFENFRRLKSRYLRQSLEDLMNTKLSVDEEGESRMSWELYRRYISAGSYNSILMGILYYGFHVSDGSDDSNVHQILRQIFWSKAFERYKHLLAEQENLTKENVFLEGVSTAVARMPRATTLQVYDKDRDNLYEHRPHLSFFSKSKLLIGFCENEDKLIDDINKSKLLGCGDYDDSNFRIDKSWSSPSAQILLKLPAAIHKAGRLLENICIEIKGPRDYRTLASFEGFQALSAATQRLKQFTFYNQYGFDDESDEEDEWTPKKLDGLITYLSAIVNTNALEKIDINLCYLGIGMGNLDMEKPNPSVPSLGTILTSRIWPNLKSVYLNGITPCVSHKWLVERGTRNIQKKFDPKFDPWGANFKVGVPSIILQRKAFLGLGQEAILLGLWRFAGGQ</sequence>
<keyword evidence="3" id="KW-1185">Reference proteome</keyword>
<protein>
    <submittedName>
        <fullName evidence="2">Uncharacterized protein</fullName>
    </submittedName>
</protein>
<dbReference type="EMBL" id="PQXO01000936">
    <property type="protein sequence ID" value="TGO82026.1"/>
    <property type="molecule type" value="Genomic_DNA"/>
</dbReference>
<gene>
    <name evidence="2" type="ORF">BPOR_0942g00040</name>
</gene>
<evidence type="ECO:0000313" key="2">
    <source>
        <dbReference type="EMBL" id="TGO82026.1"/>
    </source>
</evidence>
<feature type="region of interest" description="Disordered" evidence="1">
    <location>
        <begin position="21"/>
        <end position="53"/>
    </location>
</feature>
<comment type="caution">
    <text evidence="2">The sequence shown here is derived from an EMBL/GenBank/DDBJ whole genome shotgun (WGS) entry which is preliminary data.</text>
</comment>
<organism evidence="2 3">
    <name type="scientific">Botrytis porri</name>
    <dbReference type="NCBI Taxonomy" id="87229"/>
    <lineage>
        <taxon>Eukaryota</taxon>
        <taxon>Fungi</taxon>
        <taxon>Dikarya</taxon>
        <taxon>Ascomycota</taxon>
        <taxon>Pezizomycotina</taxon>
        <taxon>Leotiomycetes</taxon>
        <taxon>Helotiales</taxon>
        <taxon>Sclerotiniaceae</taxon>
        <taxon>Botrytis</taxon>
    </lineage>
</organism>
<name>A0A4Z1K970_9HELO</name>
<accession>A0A4Z1K970</accession>
<dbReference type="STRING" id="87229.A0A4Z1K970"/>
<reference evidence="2 3" key="1">
    <citation type="submission" date="2017-12" db="EMBL/GenBank/DDBJ databases">
        <title>Comparative genomics of Botrytis spp.</title>
        <authorList>
            <person name="Valero-Jimenez C.A."/>
            <person name="Tapia P."/>
            <person name="Veloso J."/>
            <person name="Silva-Moreno E."/>
            <person name="Staats M."/>
            <person name="Valdes J.H."/>
            <person name="Van Kan J.A.L."/>
        </authorList>
    </citation>
    <scope>NUCLEOTIDE SEQUENCE [LARGE SCALE GENOMIC DNA]</scope>
    <source>
        <strain evidence="2 3">MUCL3349</strain>
    </source>
</reference>
<evidence type="ECO:0000313" key="3">
    <source>
        <dbReference type="Proteomes" id="UP000297280"/>
    </source>
</evidence>
<evidence type="ECO:0000256" key="1">
    <source>
        <dbReference type="SAM" id="MobiDB-lite"/>
    </source>
</evidence>
<proteinExistence type="predicted"/>
<feature type="compositionally biased region" description="Acidic residues" evidence="1">
    <location>
        <begin position="43"/>
        <end position="53"/>
    </location>
</feature>